<evidence type="ECO:0000256" key="1">
    <source>
        <dbReference type="SAM" id="MobiDB-lite"/>
    </source>
</evidence>
<sequence length="170" mass="16555">MTSAIYSRGASRRTVRAASVAAALAGTLVLAACSDDGGSDGGPSATPSTTASADTGGGTGGSASASGELEGSWLATTDGKAVALVITGEQAALFATGGTLCNGTAGEEAGMQMIRLKCTTGEKNRTAGMVDSVDTKSLQVTWEGGLGKETYTKAEGGQWPSGLPTAGLGS</sequence>
<evidence type="ECO:0000313" key="4">
    <source>
        <dbReference type="Proteomes" id="UP000658320"/>
    </source>
</evidence>
<feature type="region of interest" description="Disordered" evidence="1">
    <location>
        <begin position="151"/>
        <end position="170"/>
    </location>
</feature>
<protein>
    <recommendedName>
        <fullName evidence="5">Lipoprotein</fullName>
    </recommendedName>
</protein>
<comment type="caution">
    <text evidence="3">The sequence shown here is derived from an EMBL/GenBank/DDBJ whole genome shotgun (WGS) entry which is preliminary data.</text>
</comment>
<reference evidence="3" key="2">
    <citation type="submission" date="2020-09" db="EMBL/GenBank/DDBJ databases">
        <authorList>
            <person name="Sun Q."/>
            <person name="Ohkuma M."/>
        </authorList>
    </citation>
    <scope>NUCLEOTIDE SEQUENCE</scope>
    <source>
        <strain evidence="3">JCM 4346</strain>
    </source>
</reference>
<accession>A0A918FMY7</accession>
<proteinExistence type="predicted"/>
<feature type="signal peptide" evidence="2">
    <location>
        <begin position="1"/>
        <end position="31"/>
    </location>
</feature>
<evidence type="ECO:0000256" key="2">
    <source>
        <dbReference type="SAM" id="SignalP"/>
    </source>
</evidence>
<dbReference type="AlphaFoldDB" id="A0A918FMY7"/>
<feature type="region of interest" description="Disordered" evidence="1">
    <location>
        <begin position="36"/>
        <end position="68"/>
    </location>
</feature>
<dbReference type="Proteomes" id="UP000658320">
    <property type="component" value="Unassembled WGS sequence"/>
</dbReference>
<feature type="compositionally biased region" description="Low complexity" evidence="1">
    <location>
        <begin position="36"/>
        <end position="54"/>
    </location>
</feature>
<dbReference type="RefSeq" id="WP_189943672.1">
    <property type="nucleotide sequence ID" value="NZ_BMSX01000034.1"/>
</dbReference>
<keyword evidence="4" id="KW-1185">Reference proteome</keyword>
<gene>
    <name evidence="3" type="ORF">GCM10010251_88340</name>
</gene>
<reference evidence="3" key="1">
    <citation type="journal article" date="2014" name="Int. J. Syst. Evol. Microbiol.">
        <title>Complete genome sequence of Corynebacterium casei LMG S-19264T (=DSM 44701T), isolated from a smear-ripened cheese.</title>
        <authorList>
            <consortium name="US DOE Joint Genome Institute (JGI-PGF)"/>
            <person name="Walter F."/>
            <person name="Albersmeier A."/>
            <person name="Kalinowski J."/>
            <person name="Ruckert C."/>
        </authorList>
    </citation>
    <scope>NUCLEOTIDE SEQUENCE</scope>
    <source>
        <strain evidence="3">JCM 4346</strain>
    </source>
</reference>
<evidence type="ECO:0000313" key="3">
    <source>
        <dbReference type="EMBL" id="GGR57764.1"/>
    </source>
</evidence>
<dbReference type="EMBL" id="BMSX01000034">
    <property type="protein sequence ID" value="GGR57764.1"/>
    <property type="molecule type" value="Genomic_DNA"/>
</dbReference>
<name>A0A918FMY7_9ACTN</name>
<evidence type="ECO:0008006" key="5">
    <source>
        <dbReference type="Google" id="ProtNLM"/>
    </source>
</evidence>
<organism evidence="3 4">
    <name type="scientific">Streptomyces aurantiogriseus</name>
    <dbReference type="NCBI Taxonomy" id="66870"/>
    <lineage>
        <taxon>Bacteria</taxon>
        <taxon>Bacillati</taxon>
        <taxon>Actinomycetota</taxon>
        <taxon>Actinomycetes</taxon>
        <taxon>Kitasatosporales</taxon>
        <taxon>Streptomycetaceae</taxon>
        <taxon>Streptomyces</taxon>
    </lineage>
</organism>
<keyword evidence="2" id="KW-0732">Signal</keyword>
<feature type="chain" id="PRO_5038013284" description="Lipoprotein" evidence="2">
    <location>
        <begin position="32"/>
        <end position="170"/>
    </location>
</feature>